<protein>
    <submittedName>
        <fullName evidence="4">Family 10 glycosylhydrolase</fullName>
    </submittedName>
</protein>
<evidence type="ECO:0000259" key="3">
    <source>
        <dbReference type="Pfam" id="PF02638"/>
    </source>
</evidence>
<sequence>MMKKVISVILSVLVVSTLFTGCLSSERNDSTVNMTASQDEIYLDRSQEESVYGVEVPDPQEEVILEEESSSLEPSSSLEASSSQETSQAQASQTSPSSQSASSQPDTPVDISTNSKQAAPGEVRSVWLSYLTLEPMIKNKSQSTFSSNIASAFKKVKEAGYNTVIVHVRPFGDALYPSDYFPWSYLLSGSEGHDPGYDPLQVMISAAKEQGLRFEAWINPYRIRTSSKPLCADNPAQDWLDEGSDAVVEYNGGIYYNPGSKQARELIVSGVKEIVQNYDVDAIHFDDYFYPTTDEAFDRTTYNNSGTGKSLANWRRENVNILVRQVYSAIKAIDSSVLFGISPAGSISNNYDVQYSDVATWLSNTGYVDYICPQIYYGFNNASYPFTATVNEWNNLIKVNGIDMYVGIAAYKLGAADQWAGDQGKNEWLQTQDILARMVDTARGFSKVTGVAMYSYDSLFGVESQQVSDENENLKDLFK</sequence>
<keyword evidence="1" id="KW-0732">Signal</keyword>
<comment type="caution">
    <text evidence="4">The sequence shown here is derived from an EMBL/GenBank/DDBJ whole genome shotgun (WGS) entry which is preliminary data.</text>
</comment>
<dbReference type="EMBL" id="JACRTD010000001">
    <property type="protein sequence ID" value="MBC8584047.1"/>
    <property type="molecule type" value="Genomic_DNA"/>
</dbReference>
<evidence type="ECO:0000313" key="4">
    <source>
        <dbReference type="EMBL" id="MBC8584047.1"/>
    </source>
</evidence>
<feature type="domain" description="Glycosyl hydrolase-like 10" evidence="3">
    <location>
        <begin position="122"/>
        <end position="416"/>
    </location>
</feature>
<dbReference type="PROSITE" id="PS51257">
    <property type="entry name" value="PROKAR_LIPOPROTEIN"/>
    <property type="match status" value="1"/>
</dbReference>
<dbReference type="PANTHER" id="PTHR43405:SF1">
    <property type="entry name" value="GLYCOSYL HYDROLASE DIGH"/>
    <property type="match status" value="1"/>
</dbReference>
<evidence type="ECO:0000256" key="2">
    <source>
        <dbReference type="SAM" id="MobiDB-lite"/>
    </source>
</evidence>
<dbReference type="RefSeq" id="WP_262393903.1">
    <property type="nucleotide sequence ID" value="NZ_JACRTD010000001.1"/>
</dbReference>
<organism evidence="4 5">
    <name type="scientific">Youxingia wuxianensis</name>
    <dbReference type="NCBI Taxonomy" id="2763678"/>
    <lineage>
        <taxon>Bacteria</taxon>
        <taxon>Bacillati</taxon>
        <taxon>Bacillota</taxon>
        <taxon>Clostridia</taxon>
        <taxon>Eubacteriales</taxon>
        <taxon>Oscillospiraceae</taxon>
        <taxon>Youxingia</taxon>
    </lineage>
</organism>
<proteinExistence type="predicted"/>
<evidence type="ECO:0000256" key="1">
    <source>
        <dbReference type="ARBA" id="ARBA00022729"/>
    </source>
</evidence>
<dbReference type="InterPro" id="IPR052177">
    <property type="entry name" value="Divisome_Glycosyl_Hydrolase"/>
</dbReference>
<feature type="compositionally biased region" description="Low complexity" evidence="2">
    <location>
        <begin position="71"/>
        <end position="104"/>
    </location>
</feature>
<evidence type="ECO:0000313" key="5">
    <source>
        <dbReference type="Proteomes" id="UP000623678"/>
    </source>
</evidence>
<accession>A0A926ENZ7</accession>
<reference evidence="4" key="1">
    <citation type="submission" date="2020-08" db="EMBL/GenBank/DDBJ databases">
        <title>Genome public.</title>
        <authorList>
            <person name="Liu C."/>
            <person name="Sun Q."/>
        </authorList>
    </citation>
    <scope>NUCLEOTIDE SEQUENCE</scope>
    <source>
        <strain evidence="4">NSJ-64</strain>
    </source>
</reference>
<dbReference type="InterPro" id="IPR003790">
    <property type="entry name" value="GHL10"/>
</dbReference>
<name>A0A926ENZ7_9FIRM</name>
<keyword evidence="5" id="KW-1185">Reference proteome</keyword>
<dbReference type="SUPFAM" id="SSF51445">
    <property type="entry name" value="(Trans)glycosidases"/>
    <property type="match status" value="1"/>
</dbReference>
<feature type="region of interest" description="Disordered" evidence="2">
    <location>
        <begin position="65"/>
        <end position="118"/>
    </location>
</feature>
<dbReference type="Gene3D" id="3.20.20.80">
    <property type="entry name" value="Glycosidases"/>
    <property type="match status" value="1"/>
</dbReference>
<dbReference type="InterPro" id="IPR017853">
    <property type="entry name" value="GH"/>
</dbReference>
<dbReference type="AlphaFoldDB" id="A0A926ENZ7"/>
<dbReference type="Proteomes" id="UP000623678">
    <property type="component" value="Unassembled WGS sequence"/>
</dbReference>
<dbReference type="Pfam" id="PF02638">
    <property type="entry name" value="GHL10"/>
    <property type="match status" value="1"/>
</dbReference>
<dbReference type="PANTHER" id="PTHR43405">
    <property type="entry name" value="GLYCOSYL HYDROLASE DIGH"/>
    <property type="match status" value="1"/>
</dbReference>
<gene>
    <name evidence="4" type="ORF">H8705_00420</name>
</gene>